<protein>
    <submittedName>
        <fullName evidence="2">Chlorophyll a/b-binding protein</fullName>
    </submittedName>
</protein>
<feature type="transmembrane region" description="Helical" evidence="1">
    <location>
        <begin position="39"/>
        <end position="59"/>
    </location>
</feature>
<gene>
    <name evidence="2" type="ORF">QQ055_04785</name>
</gene>
<keyword evidence="1" id="KW-1133">Transmembrane helix</keyword>
<name>A0ABT7LXN7_9CYAN</name>
<evidence type="ECO:0000256" key="1">
    <source>
        <dbReference type="SAM" id="Phobius"/>
    </source>
</evidence>
<organism evidence="2 3">
    <name type="scientific">Geitlerinema calcuttense NRMC-F 0142</name>
    <dbReference type="NCBI Taxonomy" id="2922238"/>
    <lineage>
        <taxon>Bacteria</taxon>
        <taxon>Bacillati</taxon>
        <taxon>Cyanobacteriota</taxon>
        <taxon>Cyanophyceae</taxon>
        <taxon>Geitlerinematales</taxon>
        <taxon>Geitlerinemataceae</taxon>
        <taxon>Geitlerinema</taxon>
    </lineage>
</organism>
<proteinExistence type="predicted"/>
<evidence type="ECO:0000313" key="3">
    <source>
        <dbReference type="Proteomes" id="UP001230986"/>
    </source>
</evidence>
<keyword evidence="3" id="KW-1185">Reference proteome</keyword>
<sequence length="72" mass="8315">MEVKERAEMREEVKQPYFYQGTQWKWGFNPSAEIWNGRLAMIGFLAATLIELMTGHGYLRFLGFLTGTDIAP</sequence>
<dbReference type="SUPFAM" id="SSF103511">
    <property type="entry name" value="Chlorophyll a-b binding protein"/>
    <property type="match status" value="1"/>
</dbReference>
<dbReference type="Gene3D" id="1.10.3460.10">
    <property type="entry name" value="Chlorophyll a/b binding protein domain"/>
    <property type="match status" value="1"/>
</dbReference>
<dbReference type="Proteomes" id="UP001230986">
    <property type="component" value="Unassembled WGS sequence"/>
</dbReference>
<keyword evidence="1" id="KW-0472">Membrane</keyword>
<keyword evidence="1" id="KW-0812">Transmembrane</keyword>
<dbReference type="EMBL" id="JASVEJ010000018">
    <property type="protein sequence ID" value="MDL5056782.1"/>
    <property type="molecule type" value="Genomic_DNA"/>
</dbReference>
<evidence type="ECO:0000313" key="2">
    <source>
        <dbReference type="EMBL" id="MDL5056782.1"/>
    </source>
</evidence>
<reference evidence="2 3" key="1">
    <citation type="submission" date="2023-06" db="EMBL/GenBank/DDBJ databases">
        <title>Whole genome sequence of Oscillatoria calcuttensis NRMC-F 0142.</title>
        <authorList>
            <person name="Shakena Fathima T."/>
            <person name="Muralitharan G."/>
            <person name="Thajuddin N."/>
        </authorList>
    </citation>
    <scope>NUCLEOTIDE SEQUENCE [LARGE SCALE GENOMIC DNA]</scope>
    <source>
        <strain evidence="2 3">NRMC-F 0142</strain>
    </source>
</reference>
<accession>A0ABT7LXN7</accession>
<comment type="caution">
    <text evidence="2">The sequence shown here is derived from an EMBL/GenBank/DDBJ whole genome shotgun (WGS) entry which is preliminary data.</text>
</comment>